<dbReference type="InterPro" id="IPR018357">
    <property type="entry name" value="Hexapep_transf_CS"/>
</dbReference>
<name>A0A1G8UJ82_9FLAO</name>
<dbReference type="SUPFAM" id="SSF51161">
    <property type="entry name" value="Trimeric LpxA-like enzymes"/>
    <property type="match status" value="1"/>
</dbReference>
<evidence type="ECO:0000256" key="2">
    <source>
        <dbReference type="ARBA" id="ARBA00022679"/>
    </source>
</evidence>
<reference evidence="6 7" key="1">
    <citation type="submission" date="2016-10" db="EMBL/GenBank/DDBJ databases">
        <authorList>
            <person name="Varghese N."/>
            <person name="Submissions S."/>
        </authorList>
    </citation>
    <scope>NUCLEOTIDE SEQUENCE [LARGE SCALE GENOMIC DNA]</scope>
    <source>
        <strain evidence="6 7">Gm-149</strain>
    </source>
</reference>
<dbReference type="CDD" id="cd03360">
    <property type="entry name" value="LbH_AT_putative"/>
    <property type="match status" value="1"/>
</dbReference>
<dbReference type="Pfam" id="PF00132">
    <property type="entry name" value="Hexapep"/>
    <property type="match status" value="1"/>
</dbReference>
<accession>A0A1G8UJ82</accession>
<evidence type="ECO:0000256" key="1">
    <source>
        <dbReference type="ARBA" id="ARBA00007274"/>
    </source>
</evidence>
<dbReference type="InterPro" id="IPR020019">
    <property type="entry name" value="AcTrfase_PglD-like"/>
</dbReference>
<dbReference type="PROSITE" id="PS00101">
    <property type="entry name" value="HEXAPEP_TRANSFERASES"/>
    <property type="match status" value="1"/>
</dbReference>
<evidence type="ECO:0000256" key="4">
    <source>
        <dbReference type="ARBA" id="ARBA00023315"/>
    </source>
</evidence>
<dbReference type="InterPro" id="IPR011004">
    <property type="entry name" value="Trimer_LpxA-like_sf"/>
</dbReference>
<keyword evidence="7" id="KW-1185">Reference proteome</keyword>
<dbReference type="Gene3D" id="3.40.50.20">
    <property type="match status" value="1"/>
</dbReference>
<dbReference type="PANTHER" id="PTHR43300">
    <property type="entry name" value="ACETYLTRANSFERASE"/>
    <property type="match status" value="1"/>
</dbReference>
<dbReference type="NCBIfam" id="TIGR03570">
    <property type="entry name" value="NeuD_NnaD"/>
    <property type="match status" value="1"/>
</dbReference>
<keyword evidence="2" id="KW-0808">Transferase</keyword>
<dbReference type="Pfam" id="PF17836">
    <property type="entry name" value="PglD_N"/>
    <property type="match status" value="1"/>
</dbReference>
<dbReference type="Proteomes" id="UP000182367">
    <property type="component" value="Unassembled WGS sequence"/>
</dbReference>
<evidence type="ECO:0000313" key="6">
    <source>
        <dbReference type="EMBL" id="SDJ53838.1"/>
    </source>
</evidence>
<evidence type="ECO:0000256" key="3">
    <source>
        <dbReference type="ARBA" id="ARBA00022737"/>
    </source>
</evidence>
<keyword evidence="4" id="KW-0012">Acyltransferase</keyword>
<feature type="domain" description="PglD N-terminal" evidence="5">
    <location>
        <begin position="13"/>
        <end position="85"/>
    </location>
</feature>
<proteinExistence type="inferred from homology"/>
<dbReference type="InterPro" id="IPR001451">
    <property type="entry name" value="Hexapep"/>
</dbReference>
<dbReference type="InterPro" id="IPR041561">
    <property type="entry name" value="PglD_N"/>
</dbReference>
<dbReference type="EMBL" id="FNEO01000004">
    <property type="protein sequence ID" value="SDJ53838.1"/>
    <property type="molecule type" value="Genomic_DNA"/>
</dbReference>
<dbReference type="InterPro" id="IPR050179">
    <property type="entry name" value="Trans_hexapeptide_repeat"/>
</dbReference>
<comment type="caution">
    <text evidence="6">The sequence shown here is derived from an EMBL/GenBank/DDBJ whole genome shotgun (WGS) entry which is preliminary data.</text>
</comment>
<evidence type="ECO:0000259" key="5">
    <source>
        <dbReference type="Pfam" id="PF17836"/>
    </source>
</evidence>
<organism evidence="6 7">
    <name type="scientific">Flavobacterium glycines</name>
    <dbReference type="NCBI Taxonomy" id="551990"/>
    <lineage>
        <taxon>Bacteria</taxon>
        <taxon>Pseudomonadati</taxon>
        <taxon>Bacteroidota</taxon>
        <taxon>Flavobacteriia</taxon>
        <taxon>Flavobacteriales</taxon>
        <taxon>Flavobacteriaceae</taxon>
        <taxon>Flavobacterium</taxon>
    </lineage>
</organism>
<keyword evidence="3" id="KW-0677">Repeat</keyword>
<dbReference type="Gene3D" id="2.160.10.10">
    <property type="entry name" value="Hexapeptide repeat proteins"/>
    <property type="match status" value="1"/>
</dbReference>
<protein>
    <submittedName>
        <fullName evidence="6">Acetyltransferase EpsM</fullName>
    </submittedName>
</protein>
<gene>
    <name evidence="6" type="ORF">SAMN05192550_2277</name>
</gene>
<dbReference type="PANTHER" id="PTHR43300:SF7">
    <property type="entry name" value="UDP-N-ACETYLBACILLOSAMINE N-ACETYLTRANSFERASE"/>
    <property type="match status" value="1"/>
</dbReference>
<evidence type="ECO:0000313" key="7">
    <source>
        <dbReference type="Proteomes" id="UP000182367"/>
    </source>
</evidence>
<sequence>MLLQLNHLMETEIILFGASGHCKVVVDILQSNQKIITAIIDDNPKTQILLGIQVVHSENFILQKHQKCIIAIGDNAIRQQIVQRIGGDFYRAIHPKAIVSGFSKIGTGTVLMPGAIVNVDAIVGEHCIINTAAVVEHDCVLEDYVHLSPNVSLAGGVIIGEGTHVGIGAKVIQGIKIGKWTTIGAGAVIIKDVPDYAVVVGNPGRIIKSKKSI</sequence>
<comment type="similarity">
    <text evidence="1">Belongs to the transferase hexapeptide repeat family.</text>
</comment>